<protein>
    <submittedName>
        <fullName evidence="2">Uncharacterized protein</fullName>
    </submittedName>
</protein>
<dbReference type="Proteomes" id="UP001168821">
    <property type="component" value="Unassembled WGS sequence"/>
</dbReference>
<evidence type="ECO:0000313" key="3">
    <source>
        <dbReference type="Proteomes" id="UP001168821"/>
    </source>
</evidence>
<evidence type="ECO:0000313" key="2">
    <source>
        <dbReference type="EMBL" id="KAJ3656169.1"/>
    </source>
</evidence>
<comment type="caution">
    <text evidence="2">The sequence shown here is derived from an EMBL/GenBank/DDBJ whole genome shotgun (WGS) entry which is preliminary data.</text>
</comment>
<keyword evidence="3" id="KW-1185">Reference proteome</keyword>
<feature type="region of interest" description="Disordered" evidence="1">
    <location>
        <begin position="55"/>
        <end position="95"/>
    </location>
</feature>
<accession>A0AA38MHM5</accession>
<gene>
    <name evidence="2" type="ORF">Zmor_015266</name>
</gene>
<evidence type="ECO:0000256" key="1">
    <source>
        <dbReference type="SAM" id="MobiDB-lite"/>
    </source>
</evidence>
<dbReference type="EMBL" id="JALNTZ010000004">
    <property type="protein sequence ID" value="KAJ3656169.1"/>
    <property type="molecule type" value="Genomic_DNA"/>
</dbReference>
<reference evidence="2" key="1">
    <citation type="journal article" date="2023" name="G3 (Bethesda)">
        <title>Whole genome assemblies of Zophobas morio and Tenebrio molitor.</title>
        <authorList>
            <person name="Kaur S."/>
            <person name="Stinson S.A."/>
            <person name="diCenzo G.C."/>
        </authorList>
    </citation>
    <scope>NUCLEOTIDE SEQUENCE</scope>
    <source>
        <strain evidence="2">QUZm001</strain>
    </source>
</reference>
<name>A0AA38MHM5_9CUCU</name>
<dbReference type="AlphaFoldDB" id="A0AA38MHM5"/>
<organism evidence="2 3">
    <name type="scientific">Zophobas morio</name>
    <dbReference type="NCBI Taxonomy" id="2755281"/>
    <lineage>
        <taxon>Eukaryota</taxon>
        <taxon>Metazoa</taxon>
        <taxon>Ecdysozoa</taxon>
        <taxon>Arthropoda</taxon>
        <taxon>Hexapoda</taxon>
        <taxon>Insecta</taxon>
        <taxon>Pterygota</taxon>
        <taxon>Neoptera</taxon>
        <taxon>Endopterygota</taxon>
        <taxon>Coleoptera</taxon>
        <taxon>Polyphaga</taxon>
        <taxon>Cucujiformia</taxon>
        <taxon>Tenebrionidae</taxon>
        <taxon>Zophobas</taxon>
    </lineage>
</organism>
<sequence>MCLSDSLSIVPIFIRQIISETIGLVKLIVTRSMGFPVCATMMDDSSLVTAFAKEKPTQKRKLRKGAPNKSRNGDGGVSRRTAYCLNGNHRREQAV</sequence>
<proteinExistence type="predicted"/>